<evidence type="ECO:0008006" key="9">
    <source>
        <dbReference type="Google" id="ProtNLM"/>
    </source>
</evidence>
<comment type="subcellular location">
    <subcellularLocation>
        <location evidence="1">Membrane</location>
        <topology evidence="1">Multi-pass membrane protein</topology>
    </subcellularLocation>
</comment>
<keyword evidence="8" id="KW-1185">Reference proteome</keyword>
<proteinExistence type="predicted"/>
<dbReference type="EMBL" id="WNTK01042053">
    <property type="protein sequence ID" value="KAG9460758.1"/>
    <property type="molecule type" value="Genomic_DNA"/>
</dbReference>
<dbReference type="GO" id="GO:0016020">
    <property type="term" value="C:membrane"/>
    <property type="evidence" value="ECO:0007669"/>
    <property type="project" value="UniProtKB-SubCell"/>
</dbReference>
<feature type="non-terminal residue" evidence="7">
    <location>
        <position position="100"/>
    </location>
</feature>
<evidence type="ECO:0000256" key="2">
    <source>
        <dbReference type="ARBA" id="ARBA00022692"/>
    </source>
</evidence>
<gene>
    <name evidence="7" type="ORF">GDO78_019723</name>
</gene>
<reference evidence="7" key="1">
    <citation type="thesis" date="2020" institute="ProQuest LLC" country="789 East Eisenhower Parkway, Ann Arbor, MI, USA">
        <title>Comparative Genomics and Chromosome Evolution.</title>
        <authorList>
            <person name="Mudd A.B."/>
        </authorList>
    </citation>
    <scope>NUCLEOTIDE SEQUENCE</scope>
    <source>
        <strain evidence="7">HN-11 Male</strain>
        <tissue evidence="7">Kidney and liver</tissue>
    </source>
</reference>
<sequence length="100" mass="11514">AQQVEDFLQLRKTAEEMNLFNASWVFFGLYLGHILALEFLGWATLYYLGTGWIPSIITILLLTVSQAQAGWLQHDFGHLSIFKKSKWNHLGHKFVIGHLK</sequence>
<name>A0A8J6BE22_ELECQ</name>
<dbReference type="InterPro" id="IPR012171">
    <property type="entry name" value="Fatty_acid_desaturase"/>
</dbReference>
<keyword evidence="2 6" id="KW-0812">Transmembrane</keyword>
<evidence type="ECO:0000256" key="1">
    <source>
        <dbReference type="ARBA" id="ARBA00004141"/>
    </source>
</evidence>
<dbReference type="PANTHER" id="PTHR19353">
    <property type="entry name" value="FATTY ACID DESATURASE 2"/>
    <property type="match status" value="1"/>
</dbReference>
<keyword evidence="4" id="KW-0560">Oxidoreductase</keyword>
<dbReference type="Proteomes" id="UP000770717">
    <property type="component" value="Unassembled WGS sequence"/>
</dbReference>
<evidence type="ECO:0000313" key="8">
    <source>
        <dbReference type="Proteomes" id="UP000770717"/>
    </source>
</evidence>
<dbReference type="GO" id="GO:0016717">
    <property type="term" value="F:oxidoreductase activity, acting on paired donors, with oxidation of a pair of donors resulting in the reduction of molecular oxygen to two molecules of water"/>
    <property type="evidence" value="ECO:0007669"/>
    <property type="project" value="TreeGrafter"/>
</dbReference>
<organism evidence="7 8">
    <name type="scientific">Eleutherodactylus coqui</name>
    <name type="common">Puerto Rican coqui</name>
    <dbReference type="NCBI Taxonomy" id="57060"/>
    <lineage>
        <taxon>Eukaryota</taxon>
        <taxon>Metazoa</taxon>
        <taxon>Chordata</taxon>
        <taxon>Craniata</taxon>
        <taxon>Vertebrata</taxon>
        <taxon>Euteleostomi</taxon>
        <taxon>Amphibia</taxon>
        <taxon>Batrachia</taxon>
        <taxon>Anura</taxon>
        <taxon>Neobatrachia</taxon>
        <taxon>Hyloidea</taxon>
        <taxon>Eleutherodactylidae</taxon>
        <taxon>Eleutherodactylinae</taxon>
        <taxon>Eleutherodactylus</taxon>
        <taxon>Eleutherodactylus</taxon>
    </lineage>
</organism>
<evidence type="ECO:0000256" key="6">
    <source>
        <dbReference type="SAM" id="Phobius"/>
    </source>
</evidence>
<accession>A0A8J6BE22</accession>
<keyword evidence="5 6" id="KW-0472">Membrane</keyword>
<dbReference type="OrthoDB" id="260091at2759"/>
<feature type="transmembrane region" description="Helical" evidence="6">
    <location>
        <begin position="45"/>
        <end position="64"/>
    </location>
</feature>
<feature type="transmembrane region" description="Helical" evidence="6">
    <location>
        <begin position="19"/>
        <end position="39"/>
    </location>
</feature>
<evidence type="ECO:0000256" key="3">
    <source>
        <dbReference type="ARBA" id="ARBA00022989"/>
    </source>
</evidence>
<protein>
    <recommendedName>
        <fullName evidence="9">Fatty acid desaturase 1</fullName>
    </recommendedName>
</protein>
<dbReference type="AlphaFoldDB" id="A0A8J6BE22"/>
<dbReference type="GO" id="GO:0006629">
    <property type="term" value="P:lipid metabolic process"/>
    <property type="evidence" value="ECO:0007669"/>
    <property type="project" value="TreeGrafter"/>
</dbReference>
<keyword evidence="3 6" id="KW-1133">Transmembrane helix</keyword>
<evidence type="ECO:0000256" key="5">
    <source>
        <dbReference type="ARBA" id="ARBA00023136"/>
    </source>
</evidence>
<evidence type="ECO:0000256" key="4">
    <source>
        <dbReference type="ARBA" id="ARBA00023002"/>
    </source>
</evidence>
<dbReference type="PANTHER" id="PTHR19353:SF12">
    <property type="entry name" value="ACYL-COA 6-DESATURASE"/>
    <property type="match status" value="1"/>
</dbReference>
<feature type="non-terminal residue" evidence="7">
    <location>
        <position position="1"/>
    </location>
</feature>
<comment type="caution">
    <text evidence="7">The sequence shown here is derived from an EMBL/GenBank/DDBJ whole genome shotgun (WGS) entry which is preliminary data.</text>
</comment>
<evidence type="ECO:0000313" key="7">
    <source>
        <dbReference type="EMBL" id="KAG9460758.1"/>
    </source>
</evidence>